<keyword evidence="2" id="KW-1185">Reference proteome</keyword>
<dbReference type="Proteomes" id="UP000730161">
    <property type="component" value="Unassembled WGS sequence"/>
</dbReference>
<protein>
    <submittedName>
        <fullName evidence="1">Uncharacterized protein</fullName>
    </submittedName>
</protein>
<proteinExistence type="predicted"/>
<name>A0A8J8B5J1_9EURY</name>
<comment type="caution">
    <text evidence="1">The sequence shown here is derived from an EMBL/GenBank/DDBJ whole genome shotgun (WGS) entry which is preliminary data.</text>
</comment>
<dbReference type="AlphaFoldDB" id="A0A8J8B5J1"/>
<gene>
    <name evidence="1" type="ORF">RJ53_10405</name>
</gene>
<evidence type="ECO:0000313" key="2">
    <source>
        <dbReference type="Proteomes" id="UP000730161"/>
    </source>
</evidence>
<evidence type="ECO:0000313" key="1">
    <source>
        <dbReference type="EMBL" id="MBR1369866.1"/>
    </source>
</evidence>
<dbReference type="EMBL" id="JWHL01000022">
    <property type="protein sequence ID" value="MBR1369866.1"/>
    <property type="molecule type" value="Genomic_DNA"/>
</dbReference>
<sequence>MVEKLALAIAQGQFALDMNSIKVAQMLADITLPKDTVPIAIEETRDDEGNVTASAIVYNKSDMPLIAYGLNPTFYQFTDTIIEVKMTITMRIERSLEIGVSKKFEVKSTTDTNASYKTGGIASFFAGTAKFGVKNTTTVAYTSTFNAKYAQSYSFQAEGTSLIRTILKPVPPPSRAIPTIVAKEEISA</sequence>
<reference evidence="1" key="1">
    <citation type="submission" date="2014-12" db="EMBL/GenBank/DDBJ databases">
        <authorList>
            <person name="Huang H.-H."/>
            <person name="Chen S.-C."/>
            <person name="Lai M.-C."/>
        </authorList>
    </citation>
    <scope>NUCLEOTIDE SEQUENCE</scope>
    <source>
        <strain evidence="1">K1F9705b</strain>
    </source>
</reference>
<accession>A0A8J8B5J1</accession>
<organism evidence="1 2">
    <name type="scientific">Methanocalculus chunghsingensis</name>
    <dbReference type="NCBI Taxonomy" id="156457"/>
    <lineage>
        <taxon>Archaea</taxon>
        <taxon>Methanobacteriati</taxon>
        <taxon>Methanobacteriota</taxon>
        <taxon>Stenosarchaea group</taxon>
        <taxon>Methanomicrobia</taxon>
        <taxon>Methanomicrobiales</taxon>
        <taxon>Methanocalculaceae</taxon>
        <taxon>Methanocalculus</taxon>
    </lineage>
</organism>